<feature type="transmembrane region" description="Helical" evidence="9">
    <location>
        <begin position="563"/>
        <end position="584"/>
    </location>
</feature>
<feature type="transmembrane region" description="Helical" evidence="9">
    <location>
        <begin position="220"/>
        <end position="245"/>
    </location>
</feature>
<sequence length="634" mass="67951">MKDRATVSSDHPRQDPREPRDSEATETEAQEHGGRHTLVMPEDVLDAYERSEPRSEPETGLRTDRDPTDIGDLGTADRAGLEDGDEVGGSSHTGSGNIAKSSAIMALGTVFSRGTGFVRTMVLAAAIGTQLLGDAYQTANMVPFMIYDLLIGGLLASVFVPFLVKRRKLDEDGGDRTEQRLVTLMLLGLLGITILSVFLAEWFIRIYAGGFSGAQYDVSVIMARFLVLQIFFIGASGLASAMLNARNKFGAPMWAPVLNNLVIIGICLWFLAIAGPGSTPEDLMANQSQIALLGLGTVLGQVVQAAVLIWSLAAAGFRWRPRLDLRGSGLGEAAGAASWMMLYIGVAQVGALVSTNVATRAGAMAAEAGSSGAGIAAYKFASMIFQLPYAIIAVSVITALLPRMSEHVAAGRKDQVRADFSRGFRLSSVLIVPISVAMIVFAVPFCVMIYAQGSTSAEDAATIGRILMVFCVALIPFTLFQLQMRVFYALGDTRTPALVALPSEAAHAVTAFSLLLWMEPQYIVVWLPLPYGLYYVLGSIIMWRLLHKRLNGLDGRRTASTLFRLHVATIPAALFGLLMISVFQGLPGNLWPALGSMLAGGVVGAVLFVITAKFLKVTEVTAFLDLIKAKLRRG</sequence>
<feature type="transmembrane region" description="Helical" evidence="9">
    <location>
        <begin position="110"/>
        <end position="132"/>
    </location>
</feature>
<keyword evidence="6 9" id="KW-1133">Transmembrane helix</keyword>
<proteinExistence type="predicted"/>
<evidence type="ECO:0000256" key="8">
    <source>
        <dbReference type="SAM" id="MobiDB-lite"/>
    </source>
</evidence>
<evidence type="ECO:0000256" key="5">
    <source>
        <dbReference type="ARBA" id="ARBA00022984"/>
    </source>
</evidence>
<accession>A0ABR9P2R1</accession>
<name>A0ABR9P2R1_9ACTN</name>
<dbReference type="InterPro" id="IPR051050">
    <property type="entry name" value="Lipid_II_flippase_MurJ/MviN"/>
</dbReference>
<comment type="caution">
    <text evidence="10">The sequence shown here is derived from an EMBL/GenBank/DDBJ whole genome shotgun (WGS) entry which is preliminary data.</text>
</comment>
<keyword evidence="2" id="KW-1003">Cell membrane</keyword>
<keyword evidence="7 9" id="KW-0472">Membrane</keyword>
<feature type="region of interest" description="Disordered" evidence="8">
    <location>
        <begin position="1"/>
        <end position="95"/>
    </location>
</feature>
<keyword evidence="3 9" id="KW-0812">Transmembrane</keyword>
<evidence type="ECO:0000256" key="3">
    <source>
        <dbReference type="ARBA" id="ARBA00022692"/>
    </source>
</evidence>
<evidence type="ECO:0000256" key="2">
    <source>
        <dbReference type="ARBA" id="ARBA00022475"/>
    </source>
</evidence>
<dbReference type="PANTHER" id="PTHR47019">
    <property type="entry name" value="LIPID II FLIPPASE MURJ"/>
    <property type="match status" value="1"/>
</dbReference>
<protein>
    <submittedName>
        <fullName evidence="10">Murein biosynthesis integral membrane protein MurJ</fullName>
    </submittedName>
</protein>
<evidence type="ECO:0000256" key="1">
    <source>
        <dbReference type="ARBA" id="ARBA00004651"/>
    </source>
</evidence>
<feature type="transmembrane region" description="Helical" evidence="9">
    <location>
        <begin position="144"/>
        <end position="164"/>
    </location>
</feature>
<evidence type="ECO:0000256" key="7">
    <source>
        <dbReference type="ARBA" id="ARBA00023136"/>
    </source>
</evidence>
<feature type="compositionally biased region" description="Basic and acidic residues" evidence="8">
    <location>
        <begin position="47"/>
        <end position="68"/>
    </location>
</feature>
<dbReference type="Proteomes" id="UP000806528">
    <property type="component" value="Unassembled WGS sequence"/>
</dbReference>
<evidence type="ECO:0000313" key="11">
    <source>
        <dbReference type="Proteomes" id="UP000806528"/>
    </source>
</evidence>
<feature type="transmembrane region" description="Helical" evidence="9">
    <location>
        <begin position="590"/>
        <end position="610"/>
    </location>
</feature>
<dbReference type="Pfam" id="PF03023">
    <property type="entry name" value="MurJ"/>
    <property type="match status" value="1"/>
</dbReference>
<feature type="compositionally biased region" description="Basic and acidic residues" evidence="8">
    <location>
        <begin position="1"/>
        <end position="34"/>
    </location>
</feature>
<evidence type="ECO:0000313" key="10">
    <source>
        <dbReference type="EMBL" id="MBE2998132.1"/>
    </source>
</evidence>
<keyword evidence="11" id="KW-1185">Reference proteome</keyword>
<dbReference type="EMBL" id="JADBGI010000004">
    <property type="protein sequence ID" value="MBE2998132.1"/>
    <property type="molecule type" value="Genomic_DNA"/>
</dbReference>
<dbReference type="InterPro" id="IPR004268">
    <property type="entry name" value="MurJ"/>
</dbReference>
<dbReference type="NCBIfam" id="TIGR01695">
    <property type="entry name" value="murJ_mviN"/>
    <property type="match status" value="1"/>
</dbReference>
<organism evidence="10 11">
    <name type="scientific">Nocardiopsis coralli</name>
    <dbReference type="NCBI Taxonomy" id="2772213"/>
    <lineage>
        <taxon>Bacteria</taxon>
        <taxon>Bacillati</taxon>
        <taxon>Actinomycetota</taxon>
        <taxon>Actinomycetes</taxon>
        <taxon>Streptosporangiales</taxon>
        <taxon>Nocardiopsidaceae</taxon>
        <taxon>Nocardiopsis</taxon>
    </lineage>
</organism>
<dbReference type="CDD" id="cd13123">
    <property type="entry name" value="MATE_MurJ_like"/>
    <property type="match status" value="1"/>
</dbReference>
<feature type="transmembrane region" description="Helical" evidence="9">
    <location>
        <begin position="184"/>
        <end position="208"/>
    </location>
</feature>
<keyword evidence="4" id="KW-0133">Cell shape</keyword>
<feature type="transmembrane region" description="Helical" evidence="9">
    <location>
        <begin position="378"/>
        <end position="402"/>
    </location>
</feature>
<dbReference type="PANTHER" id="PTHR47019:SF1">
    <property type="entry name" value="LIPID II FLIPPASE MURJ"/>
    <property type="match status" value="1"/>
</dbReference>
<evidence type="ECO:0000256" key="4">
    <source>
        <dbReference type="ARBA" id="ARBA00022960"/>
    </source>
</evidence>
<keyword evidence="5" id="KW-0573">Peptidoglycan synthesis</keyword>
<feature type="transmembrane region" description="Helical" evidence="9">
    <location>
        <begin position="257"/>
        <end position="278"/>
    </location>
</feature>
<feature type="transmembrane region" description="Helical" evidence="9">
    <location>
        <begin position="463"/>
        <end position="484"/>
    </location>
</feature>
<evidence type="ECO:0000256" key="6">
    <source>
        <dbReference type="ARBA" id="ARBA00022989"/>
    </source>
</evidence>
<gene>
    <name evidence="10" type="primary">murJ</name>
    <name evidence="10" type="ORF">IDM40_05340</name>
</gene>
<feature type="transmembrane region" description="Helical" evidence="9">
    <location>
        <begin position="523"/>
        <end position="543"/>
    </location>
</feature>
<feature type="transmembrane region" description="Helical" evidence="9">
    <location>
        <begin position="336"/>
        <end position="358"/>
    </location>
</feature>
<feature type="transmembrane region" description="Helical" evidence="9">
    <location>
        <begin position="423"/>
        <end position="451"/>
    </location>
</feature>
<evidence type="ECO:0000256" key="9">
    <source>
        <dbReference type="SAM" id="Phobius"/>
    </source>
</evidence>
<feature type="transmembrane region" description="Helical" evidence="9">
    <location>
        <begin position="290"/>
        <end position="315"/>
    </location>
</feature>
<reference evidence="10 11" key="1">
    <citation type="submission" date="2020-09" db="EMBL/GenBank/DDBJ databases">
        <title>Diversity and distribution of actinomycetes associated with coral in the coast of Hainan.</title>
        <authorList>
            <person name="Li F."/>
        </authorList>
    </citation>
    <scope>NUCLEOTIDE SEQUENCE [LARGE SCALE GENOMIC DNA]</scope>
    <source>
        <strain evidence="10 11">HNM0947</strain>
    </source>
</reference>
<feature type="transmembrane region" description="Helical" evidence="9">
    <location>
        <begin position="496"/>
        <end position="517"/>
    </location>
</feature>
<dbReference type="PRINTS" id="PR01806">
    <property type="entry name" value="VIRFACTRMVIN"/>
</dbReference>
<comment type="subcellular location">
    <subcellularLocation>
        <location evidence="1">Cell membrane</location>
        <topology evidence="1">Multi-pass membrane protein</topology>
    </subcellularLocation>
</comment>